<dbReference type="HOGENOM" id="CLU_132127_0_0_11"/>
<protein>
    <submittedName>
        <fullName evidence="2">Uncharacterized protein</fullName>
    </submittedName>
</protein>
<evidence type="ECO:0000256" key="1">
    <source>
        <dbReference type="SAM" id="Phobius"/>
    </source>
</evidence>
<dbReference type="Pfam" id="PF19545">
    <property type="entry name" value="DUF6069"/>
    <property type="match status" value="1"/>
</dbReference>
<feature type="transmembrane region" description="Helical" evidence="1">
    <location>
        <begin position="93"/>
        <end position="114"/>
    </location>
</feature>
<feature type="transmembrane region" description="Helical" evidence="1">
    <location>
        <begin position="67"/>
        <end position="87"/>
    </location>
</feature>
<evidence type="ECO:0000313" key="3">
    <source>
        <dbReference type="Proteomes" id="UP000021053"/>
    </source>
</evidence>
<keyword evidence="1" id="KW-0472">Membrane</keyword>
<keyword evidence="1" id="KW-1133">Transmembrane helix</keyword>
<organism evidence="2 3">
    <name type="scientific">Cryptosporangium arvum DSM 44712</name>
    <dbReference type="NCBI Taxonomy" id="927661"/>
    <lineage>
        <taxon>Bacteria</taxon>
        <taxon>Bacillati</taxon>
        <taxon>Actinomycetota</taxon>
        <taxon>Actinomycetes</taxon>
        <taxon>Cryptosporangiales</taxon>
        <taxon>Cryptosporangiaceae</taxon>
        <taxon>Cryptosporangium</taxon>
    </lineage>
</organism>
<keyword evidence="3" id="KW-1185">Reference proteome</keyword>
<dbReference type="InterPro" id="IPR045713">
    <property type="entry name" value="DUF6069"/>
</dbReference>
<feature type="transmembrane region" description="Helical" evidence="1">
    <location>
        <begin position="38"/>
        <end position="60"/>
    </location>
</feature>
<reference evidence="2 3" key="1">
    <citation type="submission" date="2013-07" db="EMBL/GenBank/DDBJ databases">
        <authorList>
            <consortium name="DOE Joint Genome Institute"/>
            <person name="Eisen J."/>
            <person name="Huntemann M."/>
            <person name="Han J."/>
            <person name="Chen A."/>
            <person name="Kyrpides N."/>
            <person name="Mavromatis K."/>
            <person name="Markowitz V."/>
            <person name="Palaniappan K."/>
            <person name="Ivanova N."/>
            <person name="Schaumberg A."/>
            <person name="Pati A."/>
            <person name="Liolios K."/>
            <person name="Nordberg H.P."/>
            <person name="Cantor M.N."/>
            <person name="Hua S.X."/>
            <person name="Woyke T."/>
        </authorList>
    </citation>
    <scope>NUCLEOTIDE SEQUENCE [LARGE SCALE GENOMIC DNA]</scope>
    <source>
        <strain evidence="2 3">DSM 44712</strain>
    </source>
</reference>
<gene>
    <name evidence="2" type="ORF">CryarDRAFT_0851</name>
</gene>
<comment type="caution">
    <text evidence="2">The sequence shown here is derived from an EMBL/GenBank/DDBJ whole genome shotgun (WGS) entry which is preliminary data.</text>
</comment>
<proteinExistence type="predicted"/>
<dbReference type="EMBL" id="JFBT01000001">
    <property type="protein sequence ID" value="EXG79805.1"/>
    <property type="molecule type" value="Genomic_DNA"/>
</dbReference>
<dbReference type="Proteomes" id="UP000021053">
    <property type="component" value="Unassembled WGS sequence"/>
</dbReference>
<keyword evidence="1" id="KW-0812">Transmembrane</keyword>
<dbReference type="AlphaFoldDB" id="A0A010YHR6"/>
<evidence type="ECO:0000313" key="2">
    <source>
        <dbReference type="EMBL" id="EXG79805.1"/>
    </source>
</evidence>
<accession>A0A010YHR6</accession>
<sequence length="131" mass="13066">MSKKTIQRGAAVGAAAVCALVLWAGTGGHPVADGRTVGAGAVLATSVVAGLAGWALLAVLERFTRHAYAIWATVATLVYGFSLIPSAGAADGAANVGTLLGLHTIVYVVLMVAFGKSAQSVRAPQAVKPVV</sequence>
<dbReference type="RefSeq" id="WP_051569717.1">
    <property type="nucleotide sequence ID" value="NZ_KK073874.1"/>
</dbReference>
<name>A0A010YHR6_9ACTN</name>